<feature type="region of interest" description="Disordered" evidence="1">
    <location>
        <begin position="307"/>
        <end position="357"/>
    </location>
</feature>
<feature type="region of interest" description="Disordered" evidence="1">
    <location>
        <begin position="96"/>
        <end position="128"/>
    </location>
</feature>
<dbReference type="AlphaFoldDB" id="A0A2K1QIM3"/>
<feature type="region of interest" description="Disordered" evidence="1">
    <location>
        <begin position="1"/>
        <end position="22"/>
    </location>
</feature>
<feature type="compositionally biased region" description="Basic and acidic residues" evidence="1">
    <location>
        <begin position="1"/>
        <end position="12"/>
    </location>
</feature>
<feature type="compositionally biased region" description="Basic and acidic residues" evidence="1">
    <location>
        <begin position="314"/>
        <end position="340"/>
    </location>
</feature>
<reference evidence="2 3" key="1">
    <citation type="submission" date="2017-06" db="EMBL/GenBank/DDBJ databases">
        <title>Draft genome sequence of a variant of Elsinoe murrayae.</title>
        <authorList>
            <person name="Cheng Q."/>
        </authorList>
    </citation>
    <scope>NUCLEOTIDE SEQUENCE [LARGE SCALE GENOMIC DNA]</scope>
    <source>
        <strain evidence="2 3">CQ-2017a</strain>
    </source>
</reference>
<protein>
    <submittedName>
        <fullName evidence="2">Uncharacterized protein</fullName>
    </submittedName>
</protein>
<name>A0A2K1QIM3_9PEZI</name>
<evidence type="ECO:0000256" key="1">
    <source>
        <dbReference type="SAM" id="MobiDB-lite"/>
    </source>
</evidence>
<organism evidence="2 3">
    <name type="scientific">Sphaceloma murrayae</name>
    <dbReference type="NCBI Taxonomy" id="2082308"/>
    <lineage>
        <taxon>Eukaryota</taxon>
        <taxon>Fungi</taxon>
        <taxon>Dikarya</taxon>
        <taxon>Ascomycota</taxon>
        <taxon>Pezizomycotina</taxon>
        <taxon>Dothideomycetes</taxon>
        <taxon>Dothideomycetidae</taxon>
        <taxon>Myriangiales</taxon>
        <taxon>Elsinoaceae</taxon>
        <taxon>Sphaceloma</taxon>
    </lineage>
</organism>
<accession>A0A2K1QIM3</accession>
<dbReference type="InParanoid" id="A0A2K1QIM3"/>
<feature type="region of interest" description="Disordered" evidence="1">
    <location>
        <begin position="38"/>
        <end position="63"/>
    </location>
</feature>
<keyword evidence="3" id="KW-1185">Reference proteome</keyword>
<feature type="compositionally biased region" description="Polar residues" evidence="1">
    <location>
        <begin position="115"/>
        <end position="128"/>
    </location>
</feature>
<sequence>MAPGRKSTDQGGRRRPSIPTRELASLAPWYNFNDDALTWTGSSWQENGQTGSSVNDTDGRSNRRSSNVLIDEFSGHVTRQTKHTLLGLLTDEVSGDHTANSTQARDSPAQASDHIATSKSPTNNTLQHSVPISTADGAGALLVSEVTHDDGEAIDPPGIVTMKESSSDHRPAARTRRKRTTISTQVTGKSKRAVAGPLSYKEEIADSNGPSNIDEKQVSKKSKRSSVSKEASKSPELLPQSSGTTSRKRRESAALTEQDGALKKRKTAADSEAGPSPVNARVGSGPLVKVGSNQNAPVKLRLRFSRQTPQSEITKSDQLFDKQGKFIEPRVKRSNLDRLPPRTQTSGKYEGSYLSGL</sequence>
<evidence type="ECO:0000313" key="3">
    <source>
        <dbReference type="Proteomes" id="UP000243797"/>
    </source>
</evidence>
<proteinExistence type="predicted"/>
<feature type="compositionally biased region" description="Polar residues" evidence="1">
    <location>
        <begin position="39"/>
        <end position="56"/>
    </location>
</feature>
<evidence type="ECO:0000313" key="2">
    <source>
        <dbReference type="EMBL" id="PNS14732.1"/>
    </source>
</evidence>
<feature type="region of interest" description="Disordered" evidence="1">
    <location>
        <begin position="150"/>
        <end position="295"/>
    </location>
</feature>
<comment type="caution">
    <text evidence="2">The sequence shown here is derived from an EMBL/GenBank/DDBJ whole genome shotgun (WGS) entry which is preliminary data.</text>
</comment>
<dbReference type="EMBL" id="NKHZ01000082">
    <property type="protein sequence ID" value="PNS14732.1"/>
    <property type="molecule type" value="Genomic_DNA"/>
</dbReference>
<gene>
    <name evidence="2" type="ORF">CAC42_1754</name>
</gene>
<dbReference type="Proteomes" id="UP000243797">
    <property type="component" value="Unassembled WGS sequence"/>
</dbReference>